<feature type="region of interest" description="Disordered" evidence="2">
    <location>
        <begin position="415"/>
        <end position="451"/>
    </location>
</feature>
<proteinExistence type="predicted"/>
<dbReference type="InterPro" id="IPR012677">
    <property type="entry name" value="Nucleotide-bd_a/b_plait_sf"/>
</dbReference>
<name>A0AAV5HUS0_9ROSI</name>
<feature type="region of interest" description="Disordered" evidence="2">
    <location>
        <begin position="632"/>
        <end position="660"/>
    </location>
</feature>
<dbReference type="CDD" id="cd01650">
    <property type="entry name" value="RT_nLTR_like"/>
    <property type="match status" value="1"/>
</dbReference>
<comment type="caution">
    <text evidence="4">The sequence shown here is derived from an EMBL/GenBank/DDBJ whole genome shotgun (WGS) entry which is preliminary data.</text>
</comment>
<feature type="compositionally biased region" description="Polar residues" evidence="2">
    <location>
        <begin position="587"/>
        <end position="599"/>
    </location>
</feature>
<feature type="region of interest" description="Disordered" evidence="2">
    <location>
        <begin position="759"/>
        <end position="790"/>
    </location>
</feature>
<dbReference type="Gene3D" id="3.30.70.330">
    <property type="match status" value="1"/>
</dbReference>
<accession>A0AAV5HUS0</accession>
<dbReference type="SUPFAM" id="SSF54928">
    <property type="entry name" value="RNA-binding domain, RBD"/>
    <property type="match status" value="1"/>
</dbReference>
<dbReference type="InterPro" id="IPR000477">
    <property type="entry name" value="RT_dom"/>
</dbReference>
<dbReference type="SUPFAM" id="SSF56672">
    <property type="entry name" value="DNA/RNA polymerases"/>
    <property type="match status" value="1"/>
</dbReference>
<dbReference type="CDD" id="cd00590">
    <property type="entry name" value="RRM_SF"/>
    <property type="match status" value="1"/>
</dbReference>
<dbReference type="PANTHER" id="PTHR33116">
    <property type="entry name" value="REVERSE TRANSCRIPTASE ZINC-BINDING DOMAIN-CONTAINING PROTEIN-RELATED-RELATED"/>
    <property type="match status" value="1"/>
</dbReference>
<feature type="compositionally biased region" description="Polar residues" evidence="2">
    <location>
        <begin position="140"/>
        <end position="153"/>
    </location>
</feature>
<dbReference type="InterPro" id="IPR035979">
    <property type="entry name" value="RBD_domain_sf"/>
</dbReference>
<dbReference type="Pfam" id="PF03372">
    <property type="entry name" value="Exo_endo_phos"/>
    <property type="match status" value="1"/>
</dbReference>
<feature type="region of interest" description="Disordered" evidence="2">
    <location>
        <begin position="179"/>
        <end position="217"/>
    </location>
</feature>
<dbReference type="GO" id="GO:0003824">
    <property type="term" value="F:catalytic activity"/>
    <property type="evidence" value="ECO:0007669"/>
    <property type="project" value="InterPro"/>
</dbReference>
<feature type="coiled-coil region" evidence="1">
    <location>
        <begin position="997"/>
        <end position="1024"/>
    </location>
</feature>
<dbReference type="InterPro" id="IPR005135">
    <property type="entry name" value="Endo/exonuclease/phosphatase"/>
</dbReference>
<organism evidence="4 5">
    <name type="scientific">Rubroshorea leprosula</name>
    <dbReference type="NCBI Taxonomy" id="152421"/>
    <lineage>
        <taxon>Eukaryota</taxon>
        <taxon>Viridiplantae</taxon>
        <taxon>Streptophyta</taxon>
        <taxon>Embryophyta</taxon>
        <taxon>Tracheophyta</taxon>
        <taxon>Spermatophyta</taxon>
        <taxon>Magnoliopsida</taxon>
        <taxon>eudicotyledons</taxon>
        <taxon>Gunneridae</taxon>
        <taxon>Pentapetalae</taxon>
        <taxon>rosids</taxon>
        <taxon>malvids</taxon>
        <taxon>Malvales</taxon>
        <taxon>Dipterocarpaceae</taxon>
        <taxon>Rubroshorea</taxon>
    </lineage>
</organism>
<keyword evidence="5" id="KW-1185">Reference proteome</keyword>
<feature type="domain" description="Reverse transcriptase" evidence="3">
    <location>
        <begin position="1184"/>
        <end position="1462"/>
    </location>
</feature>
<evidence type="ECO:0000256" key="1">
    <source>
        <dbReference type="SAM" id="Coils"/>
    </source>
</evidence>
<protein>
    <recommendedName>
        <fullName evidence="3">Reverse transcriptase domain-containing protein</fullName>
    </recommendedName>
</protein>
<keyword evidence="1" id="KW-0175">Coiled coil</keyword>
<evidence type="ECO:0000313" key="4">
    <source>
        <dbReference type="EMBL" id="GKU92587.1"/>
    </source>
</evidence>
<dbReference type="EMBL" id="BPVZ01000006">
    <property type="protein sequence ID" value="GKU92587.1"/>
    <property type="molecule type" value="Genomic_DNA"/>
</dbReference>
<feature type="compositionally biased region" description="Polar residues" evidence="2">
    <location>
        <begin position="193"/>
        <end position="207"/>
    </location>
</feature>
<dbReference type="Proteomes" id="UP001054252">
    <property type="component" value="Unassembled WGS sequence"/>
</dbReference>
<evidence type="ECO:0000259" key="3">
    <source>
        <dbReference type="PROSITE" id="PS50878"/>
    </source>
</evidence>
<feature type="compositionally biased region" description="Basic and acidic residues" evidence="2">
    <location>
        <begin position="179"/>
        <end position="192"/>
    </location>
</feature>
<dbReference type="GO" id="GO:0003676">
    <property type="term" value="F:nucleic acid binding"/>
    <property type="evidence" value="ECO:0007669"/>
    <property type="project" value="InterPro"/>
</dbReference>
<dbReference type="SUPFAM" id="SSF56219">
    <property type="entry name" value="DNase I-like"/>
    <property type="match status" value="1"/>
</dbReference>
<feature type="region of interest" description="Disordered" evidence="2">
    <location>
        <begin position="136"/>
        <end position="164"/>
    </location>
</feature>
<feature type="region of interest" description="Disordered" evidence="2">
    <location>
        <begin position="587"/>
        <end position="616"/>
    </location>
</feature>
<dbReference type="InterPro" id="IPR043502">
    <property type="entry name" value="DNA/RNA_pol_sf"/>
</dbReference>
<dbReference type="PANTHER" id="PTHR33116:SF75">
    <property type="entry name" value="RIBONUCLEASE H PROTEIN"/>
    <property type="match status" value="1"/>
</dbReference>
<feature type="compositionally biased region" description="Basic and acidic residues" evidence="2">
    <location>
        <begin position="434"/>
        <end position="443"/>
    </location>
</feature>
<dbReference type="PROSITE" id="PS50878">
    <property type="entry name" value="RT_POL"/>
    <property type="match status" value="1"/>
</dbReference>
<gene>
    <name evidence="4" type="ORF">SLEP1_g6295</name>
</gene>
<dbReference type="Gene3D" id="3.60.10.10">
    <property type="entry name" value="Endonuclease/exonuclease/phosphatase"/>
    <property type="match status" value="1"/>
</dbReference>
<dbReference type="InterPro" id="IPR036691">
    <property type="entry name" value="Endo/exonu/phosph_ase_sf"/>
</dbReference>
<evidence type="ECO:0000313" key="5">
    <source>
        <dbReference type="Proteomes" id="UP001054252"/>
    </source>
</evidence>
<sequence>MRGRALERERAPERVTDNRERGRRIAQRCEGIQLESRNCPTEHYGGFEKRIYNQAIPFFFTNFPEDWSFEEMWGTFNRLGEGRVIEIDCPKKRDRLGRRFGFVRFLEVRDDRELERKLNQVHIGGFKLQANKPRFKKTGNEGQQQMNRGNRMNGTAKGVATSKAETHPKLSYAEVVKGRMAEKQGRGQETKQYHGTSNREQSNNARTSEQRKWRWKPKQQHQEWSGMEFNVSQNEYEWLQNCYVGIAHSVTMIPTLQEKFFMEGIFFCKIRAMGGRLVLMEGHEIEDLKELVENYKEWLGQWFEEIKPWTPTMVATERFAWIRCLGLPLHAWKPEYFQSFGNLWGTFISVDDSTSQKKRLDVARFLIATPMMESISKHLTIKINGVVYKIKFSEEEASNSLYIMNTDFKIKGEYKSEEEWPTEDSESEAGHGSQHFDSDHTRGEEEDDDMATELRVPETDVEEGGRASEAANHLPDDTSAAEWVKGMVRLFERPKERAMGRKEGSTGKHLMLDGLEGDVRGMGTDSKANKEKEGNSGTFKLGATVEVSGENNIECSTKSSTMEQMGVPNGPVGPTKEKTSEQGMNGLQKNGPTHDVSNPLTLGKLNKKKTTKPSLVRSEEVNSFWKDLDSNSEGCNSEGMPNWTRKGEGKKKPGQKRRVKTCRSVYIQSGGLRGTRLQKKKKGKRLVTEKMEQEVAFEANSADLIADDSIDDSNIQNCNKSIELKNSSRGTEAIWRRIKELGVSTEGNEIPVVRKLEEMEQRDRARRKKDTRPRRGGEEEGGSGIGDEAQSDGFLGIHGLWGPDAHPCMLCNIYSPCDLEKKKILWESLQQIIKNNRGCWCIGGDFNAIRCPQERKGGRSARREIMGFEEFISNSGLMDLPLLGRKYTWYQPNGQCMSRLDRFLFNDEWLTKWPDLKQWGLHRSLSDHSPILIKNEAHNWGPKPFKFFNAWLHNPGFTEMVAAKWRETSVQGRGGFILKEKLKMTKEFLRVWSKSSLQEVDRKIEESREEMNRIDEKAKNCSLTKEDLFLRSSHYTELLKNMQLKEEMAQQKARKNWLKTGDANTSFFHKCIKGRWRRNEINVISIGGKELRQVEDIKQGVMKYFQNLFADEGWTRPKLEGLKFRTISEADRCMLTEPFTEEEVKTAVWNCDSTKAPGPDGFTFGFIKNEWEVIKADIMEFLKDFHSNGKLVRGSNASFLILIPKTENPQGVEEYRPISLIGCTYKILAKLLANRLSKALNSIIGENQSAFIEGRQLVDGVVVANEAIDGARKRKSRCFIFKIDFEKAYDKVCWSFLDYMMERMGFDIVWRGWIAECLKSNTVFVLVNGSATKEFLMTRGLRQGDPLSPFLFLMVAEALNGLTSAAVAKGHFRGVRIGDGELEVSHLQFADDTLFMGEATEDNIWTAKCIMRAFELVSGLKINYRKSSLIGVNTDEDWIRNMAWMLNCKTESLPCKYLGMPLGANPKRISTWKPLLDTLRRKLSAWKGRFLSLGGRITLINSVLSSLPVFLMSVYLLPKQVIHELDKIRRNFLWGGVEGGRKIAWVSWDRKRIAVSIKWDSGTKDAGIGNSSGEDHLELGRGKSATIAGDNKTQKTSARRNGHLVLESRDRGKIYHKDSL</sequence>
<reference evidence="4 5" key="1">
    <citation type="journal article" date="2021" name="Commun. Biol.">
        <title>The genome of Shorea leprosula (Dipterocarpaceae) highlights the ecological relevance of drought in aseasonal tropical rainforests.</title>
        <authorList>
            <person name="Ng K.K.S."/>
            <person name="Kobayashi M.J."/>
            <person name="Fawcett J.A."/>
            <person name="Hatakeyama M."/>
            <person name="Paape T."/>
            <person name="Ng C.H."/>
            <person name="Ang C.C."/>
            <person name="Tnah L.H."/>
            <person name="Lee C.T."/>
            <person name="Nishiyama T."/>
            <person name="Sese J."/>
            <person name="O'Brien M.J."/>
            <person name="Copetti D."/>
            <person name="Mohd Noor M.I."/>
            <person name="Ong R.C."/>
            <person name="Putra M."/>
            <person name="Sireger I.Z."/>
            <person name="Indrioko S."/>
            <person name="Kosugi Y."/>
            <person name="Izuno A."/>
            <person name="Isagi Y."/>
            <person name="Lee S.L."/>
            <person name="Shimizu K.K."/>
        </authorList>
    </citation>
    <scope>NUCLEOTIDE SEQUENCE [LARGE SCALE GENOMIC DNA]</scope>
    <source>
        <strain evidence="4">214</strain>
    </source>
</reference>
<evidence type="ECO:0000256" key="2">
    <source>
        <dbReference type="SAM" id="MobiDB-lite"/>
    </source>
</evidence>
<dbReference type="Pfam" id="PF00078">
    <property type="entry name" value="RVT_1"/>
    <property type="match status" value="1"/>
</dbReference>